<keyword evidence="3" id="KW-0479">Metal-binding</keyword>
<dbReference type="InterPro" id="IPR002933">
    <property type="entry name" value="Peptidase_M20"/>
</dbReference>
<protein>
    <submittedName>
        <fullName evidence="7">Unannotated protein</fullName>
    </submittedName>
</protein>
<accession>A0A6J7JIX0</accession>
<dbReference type="GO" id="GO:0016787">
    <property type="term" value="F:hydrolase activity"/>
    <property type="evidence" value="ECO:0007669"/>
    <property type="project" value="UniProtKB-KW"/>
</dbReference>
<evidence type="ECO:0000256" key="5">
    <source>
        <dbReference type="ARBA" id="ARBA00022833"/>
    </source>
</evidence>
<evidence type="ECO:0000259" key="6">
    <source>
        <dbReference type="Pfam" id="PF07687"/>
    </source>
</evidence>
<dbReference type="Pfam" id="PF01546">
    <property type="entry name" value="Peptidase_M20"/>
    <property type="match status" value="1"/>
</dbReference>
<dbReference type="Gene3D" id="3.30.70.360">
    <property type="match status" value="1"/>
</dbReference>
<dbReference type="SUPFAM" id="SSF53187">
    <property type="entry name" value="Zn-dependent exopeptidases"/>
    <property type="match status" value="1"/>
</dbReference>
<dbReference type="InterPro" id="IPR036264">
    <property type="entry name" value="Bact_exopeptidase_dim_dom"/>
</dbReference>
<feature type="domain" description="Peptidase M20 dimerisation" evidence="6">
    <location>
        <begin position="200"/>
        <end position="335"/>
    </location>
</feature>
<keyword evidence="5" id="KW-0862">Zinc</keyword>
<dbReference type="PANTHER" id="PTHR43808:SF8">
    <property type="entry name" value="PEPTIDASE M20 DIMERISATION DOMAIN-CONTAINING PROTEIN"/>
    <property type="match status" value="1"/>
</dbReference>
<dbReference type="GO" id="GO:0046872">
    <property type="term" value="F:metal ion binding"/>
    <property type="evidence" value="ECO:0007669"/>
    <property type="project" value="UniProtKB-KW"/>
</dbReference>
<organism evidence="7">
    <name type="scientific">freshwater metagenome</name>
    <dbReference type="NCBI Taxonomy" id="449393"/>
    <lineage>
        <taxon>unclassified sequences</taxon>
        <taxon>metagenomes</taxon>
        <taxon>ecological metagenomes</taxon>
    </lineage>
</organism>
<dbReference type="SUPFAM" id="SSF55031">
    <property type="entry name" value="Bacterial exopeptidase dimerisation domain"/>
    <property type="match status" value="1"/>
</dbReference>
<proteinExistence type="inferred from homology"/>
<evidence type="ECO:0000256" key="1">
    <source>
        <dbReference type="ARBA" id="ARBA00001947"/>
    </source>
</evidence>
<comment type="cofactor">
    <cofactor evidence="1">
        <name>Zn(2+)</name>
        <dbReference type="ChEBI" id="CHEBI:29105"/>
    </cofactor>
</comment>
<keyword evidence="4" id="KW-0378">Hydrolase</keyword>
<dbReference type="AlphaFoldDB" id="A0A6J7JIX0"/>
<comment type="similarity">
    <text evidence="2">Belongs to the peptidase M20A family.</text>
</comment>
<dbReference type="InterPro" id="IPR050072">
    <property type="entry name" value="Peptidase_M20A"/>
</dbReference>
<dbReference type="InterPro" id="IPR011650">
    <property type="entry name" value="Peptidase_M20_dimer"/>
</dbReference>
<name>A0A6J7JIX0_9ZZZZ</name>
<reference evidence="7" key="1">
    <citation type="submission" date="2020-05" db="EMBL/GenBank/DDBJ databases">
        <authorList>
            <person name="Chiriac C."/>
            <person name="Salcher M."/>
            <person name="Ghai R."/>
            <person name="Kavagutti S V."/>
        </authorList>
    </citation>
    <scope>NUCLEOTIDE SEQUENCE</scope>
</reference>
<dbReference type="FunFam" id="1.10.150.900:FF:000002">
    <property type="entry name" value="M20/M25/M40 family peptidase"/>
    <property type="match status" value="1"/>
</dbReference>
<evidence type="ECO:0000256" key="3">
    <source>
        <dbReference type="ARBA" id="ARBA00022723"/>
    </source>
</evidence>
<dbReference type="Pfam" id="PF07687">
    <property type="entry name" value="M20_dimer"/>
    <property type="match status" value="1"/>
</dbReference>
<evidence type="ECO:0000256" key="2">
    <source>
        <dbReference type="ARBA" id="ARBA00006247"/>
    </source>
</evidence>
<dbReference type="InterPro" id="IPR001261">
    <property type="entry name" value="ArgE/DapE_CS"/>
</dbReference>
<evidence type="ECO:0000313" key="7">
    <source>
        <dbReference type="EMBL" id="CAB4943440.1"/>
    </source>
</evidence>
<dbReference type="NCBIfam" id="NF005913">
    <property type="entry name" value="PRK07906.1"/>
    <property type="match status" value="1"/>
</dbReference>
<dbReference type="Gene3D" id="3.40.630.10">
    <property type="entry name" value="Zn peptidases"/>
    <property type="match status" value="1"/>
</dbReference>
<dbReference type="PANTHER" id="PTHR43808">
    <property type="entry name" value="ACETYLORNITHINE DEACETYLASE"/>
    <property type="match status" value="1"/>
</dbReference>
<evidence type="ECO:0000256" key="4">
    <source>
        <dbReference type="ARBA" id="ARBA00022801"/>
    </source>
</evidence>
<sequence>MTTPDTDPLAASEVVDIVRGLIGFDTSNFGDDSGPGEAACAEYVEGLLSEAGFAPERFSTTSGRRQGVHVRIAGTDPSRPALLMHAHLDTVPAIAEDWSVSPWGGEVIDDMVWGRGAVDMKDSAGMLLAVLRSWGRTGVRPERDIVVVFPPDEEAGGFHGAHWMVDNRLDMFEGVTEAVGEVGGFSLSINDDLRLYTVQTAEKGMEWMRLRASGRAGHGSMINTDNAVTRLCEAVARVGAHQFPLIITPTVQGFLDSASEALGVDLDHTDPEALVAQLGPIARFIGATLQNTANPSMLDAGYKVNVIPGHAEARIDGRFLPGQREELLATIDQLIGPDIERITDTSDIAVETGFDGPMVDLMASVLREVDPGARTIPYMLSGGTDAKSFSRLGIRCFGFVPLRLPPTLDFAALFHGIDERVPISSLEFGVDVLDRLLRRA</sequence>
<dbReference type="Gene3D" id="1.10.150.900">
    <property type="match status" value="1"/>
</dbReference>
<gene>
    <name evidence="7" type="ORF">UFOPK3773_00987</name>
</gene>
<dbReference type="PROSITE" id="PS00758">
    <property type="entry name" value="ARGE_DAPE_CPG2_1"/>
    <property type="match status" value="1"/>
</dbReference>
<dbReference type="EMBL" id="CAFBNF010000096">
    <property type="protein sequence ID" value="CAB4943440.1"/>
    <property type="molecule type" value="Genomic_DNA"/>
</dbReference>